<keyword evidence="4" id="KW-1185">Reference proteome</keyword>
<reference evidence="3 4" key="1">
    <citation type="submission" date="2020-09" db="EMBL/GenBank/DDBJ databases">
        <title>Diversity and distribution of actinomycetes associated with coral in the coast of Hainan.</title>
        <authorList>
            <person name="Li F."/>
        </authorList>
    </citation>
    <scope>NUCLEOTIDE SEQUENCE [LARGE SCALE GENOMIC DNA]</scope>
    <source>
        <strain evidence="3 4">HNM0947</strain>
    </source>
</reference>
<protein>
    <submittedName>
        <fullName evidence="3">Alpha/beta hydrolase</fullName>
    </submittedName>
</protein>
<evidence type="ECO:0000259" key="2">
    <source>
        <dbReference type="Pfam" id="PF07859"/>
    </source>
</evidence>
<dbReference type="Pfam" id="PF07859">
    <property type="entry name" value="Abhydrolase_3"/>
    <property type="match status" value="1"/>
</dbReference>
<dbReference type="PANTHER" id="PTHR48081">
    <property type="entry name" value="AB HYDROLASE SUPERFAMILY PROTEIN C4A8.06C"/>
    <property type="match status" value="1"/>
</dbReference>
<name>A0ABR9P001_9ACTN</name>
<proteinExistence type="predicted"/>
<dbReference type="InterPro" id="IPR013094">
    <property type="entry name" value="AB_hydrolase_3"/>
</dbReference>
<feature type="domain" description="Alpha/beta hydrolase fold-3" evidence="2">
    <location>
        <begin position="52"/>
        <end position="257"/>
    </location>
</feature>
<comment type="caution">
    <text evidence="3">The sequence shown here is derived from an EMBL/GenBank/DDBJ whole genome shotgun (WGS) entry which is preliminary data.</text>
</comment>
<gene>
    <name evidence="3" type="ORF">IDM40_00315</name>
</gene>
<dbReference type="EMBL" id="JADBGI010000001">
    <property type="protein sequence ID" value="MBE2997149.1"/>
    <property type="molecule type" value="Genomic_DNA"/>
</dbReference>
<keyword evidence="1 3" id="KW-0378">Hydrolase</keyword>
<dbReference type="InterPro" id="IPR050300">
    <property type="entry name" value="GDXG_lipolytic_enzyme"/>
</dbReference>
<sequence length="285" mass="30674">MSSLSRHAPASKRTFSDLPADVHDVTVPTRHGPVRVTVYRPSGATASTPVHVNVHGGGFVIRHPRQDDAWCRYLMTHADVVVLNVDYDTAPQYPFPVSLEQVHDVAAWAADPAREWDGSRLSIGGQSAGGSLSAAVARMSRDEGGPALALQVLHYPVLDMVTPMGRKPGGEHSKVPPPWMNRVFGLSYAPDAATRKNPLVSPAWGPNSENLGGLAPAVVVTAEFDALRDEAVRYARALEGAGVLREHHDVPGVDHGYDIMDRSPDVTAHVYSLLAGHVRQALHQP</sequence>
<dbReference type="PANTHER" id="PTHR48081:SF8">
    <property type="entry name" value="ALPHA_BETA HYDROLASE FOLD-3 DOMAIN-CONTAINING PROTEIN-RELATED"/>
    <property type="match status" value="1"/>
</dbReference>
<accession>A0ABR9P001</accession>
<evidence type="ECO:0000256" key="1">
    <source>
        <dbReference type="ARBA" id="ARBA00022801"/>
    </source>
</evidence>
<evidence type="ECO:0000313" key="4">
    <source>
        <dbReference type="Proteomes" id="UP000806528"/>
    </source>
</evidence>
<dbReference type="GO" id="GO:0016787">
    <property type="term" value="F:hydrolase activity"/>
    <property type="evidence" value="ECO:0007669"/>
    <property type="project" value="UniProtKB-KW"/>
</dbReference>
<dbReference type="Gene3D" id="3.40.50.1820">
    <property type="entry name" value="alpha/beta hydrolase"/>
    <property type="match status" value="1"/>
</dbReference>
<dbReference type="InterPro" id="IPR029058">
    <property type="entry name" value="AB_hydrolase_fold"/>
</dbReference>
<dbReference type="SUPFAM" id="SSF53474">
    <property type="entry name" value="alpha/beta-Hydrolases"/>
    <property type="match status" value="1"/>
</dbReference>
<evidence type="ECO:0000313" key="3">
    <source>
        <dbReference type="EMBL" id="MBE2997149.1"/>
    </source>
</evidence>
<dbReference type="Proteomes" id="UP000806528">
    <property type="component" value="Unassembled WGS sequence"/>
</dbReference>
<organism evidence="3 4">
    <name type="scientific">Nocardiopsis coralli</name>
    <dbReference type="NCBI Taxonomy" id="2772213"/>
    <lineage>
        <taxon>Bacteria</taxon>
        <taxon>Bacillati</taxon>
        <taxon>Actinomycetota</taxon>
        <taxon>Actinomycetes</taxon>
        <taxon>Streptosporangiales</taxon>
        <taxon>Nocardiopsidaceae</taxon>
        <taxon>Nocardiopsis</taxon>
    </lineage>
</organism>